<dbReference type="EMBL" id="CP147247">
    <property type="protein sequence ID" value="WYJ88290.1"/>
    <property type="molecule type" value="Genomic_DNA"/>
</dbReference>
<accession>A0A242KB10</accession>
<protein>
    <submittedName>
        <fullName evidence="1">Uncharacterized protein</fullName>
    </submittedName>
</protein>
<name>A0A242KB10_9ENTE</name>
<reference evidence="1" key="1">
    <citation type="submission" date="2017-05" db="EMBL/GenBank/DDBJ databases">
        <title>The Genome Sequence of Enterococcus sp. 9E7_DIV0242.</title>
        <authorList>
            <consortium name="The Broad Institute Genomics Platform"/>
            <consortium name="The Broad Institute Genomic Center for Infectious Diseases"/>
            <person name="Earl A."/>
            <person name="Manson A."/>
            <person name="Schwartman J."/>
            <person name="Gilmore M."/>
            <person name="Abouelleil A."/>
            <person name="Cao P."/>
            <person name="Chapman S."/>
            <person name="Cusick C."/>
            <person name="Shea T."/>
            <person name="Young S."/>
            <person name="Neafsey D."/>
            <person name="Nusbaum C."/>
            <person name="Birren B."/>
        </authorList>
    </citation>
    <scope>NUCLEOTIDE SEQUENCE [LARGE SCALE GENOMIC DNA]</scope>
    <source>
        <strain evidence="1">9E7_DIV0242</strain>
    </source>
</reference>
<gene>
    <name evidence="2" type="ORF">A5888_000007</name>
    <name evidence="1" type="ORF">A5888_000059</name>
</gene>
<dbReference type="Proteomes" id="UP000195141">
    <property type="component" value="Chromosome"/>
</dbReference>
<reference evidence="2" key="3">
    <citation type="submission" date="2024-03" db="EMBL/GenBank/DDBJ databases">
        <title>The Genome Sequence of Enterococcus sp. DIV0242b.</title>
        <authorList>
            <consortium name="The Broad Institute Genomics Platform"/>
            <consortium name="The Broad Institute Microbial Omics Core"/>
            <consortium name="The Broad Institute Genomic Center for Infectious Diseases"/>
            <person name="Earl A."/>
            <person name="Manson A."/>
            <person name="Gilmore M."/>
            <person name="Schwartman J."/>
            <person name="Shea T."/>
            <person name="Abouelleil A."/>
            <person name="Cao P."/>
            <person name="Chapman S."/>
            <person name="Cusick C."/>
            <person name="Young S."/>
            <person name="Neafsey D."/>
            <person name="Nusbaum C."/>
            <person name="Birren B."/>
        </authorList>
    </citation>
    <scope>NUCLEOTIDE SEQUENCE</scope>
    <source>
        <strain evidence="2">9E7_DIV0242</strain>
    </source>
</reference>
<evidence type="ECO:0000313" key="3">
    <source>
        <dbReference type="Proteomes" id="UP000195141"/>
    </source>
</evidence>
<organism evidence="1">
    <name type="scientific">Candidatus Enterococcus clewellii</name>
    <dbReference type="NCBI Taxonomy" id="1834193"/>
    <lineage>
        <taxon>Bacteria</taxon>
        <taxon>Bacillati</taxon>
        <taxon>Bacillota</taxon>
        <taxon>Bacilli</taxon>
        <taxon>Lactobacillales</taxon>
        <taxon>Enterococcaceae</taxon>
        <taxon>Enterococcus</taxon>
    </lineage>
</organism>
<dbReference type="AlphaFoldDB" id="A0A242KB10"/>
<evidence type="ECO:0000313" key="2">
    <source>
        <dbReference type="EMBL" id="WYJ88290.1"/>
    </source>
</evidence>
<evidence type="ECO:0000313" key="1">
    <source>
        <dbReference type="EMBL" id="OTP18247.1"/>
    </source>
</evidence>
<sequence>MMKTSTKITVGLSIAAVAGVVVAVTASEKIVKKVSHLSNRCKAKKIVHDKFGGNDKIMEVVDHLSDNELDSVLNLLDKVKEGREKASDYSEKAKDSADNVKERFLSFIEELI</sequence>
<keyword evidence="3" id="KW-1185">Reference proteome</keyword>
<dbReference type="EMBL" id="NGMM01000001">
    <property type="protein sequence ID" value="OTP18247.1"/>
    <property type="molecule type" value="Genomic_DNA"/>
</dbReference>
<reference evidence="2" key="2">
    <citation type="submission" date="2017-05" db="EMBL/GenBank/DDBJ databases">
        <authorList>
            <consortium name="The Broad Institute Genomics Platform"/>
            <consortium name="The Broad Institute Genomic Center for Infectious Diseases"/>
            <person name="Earl A."/>
            <person name="Manson A."/>
            <person name="Schwartman J."/>
            <person name="Gilmore M."/>
            <person name="Abouelleil A."/>
            <person name="Cao P."/>
            <person name="Chapman S."/>
            <person name="Cusick C."/>
            <person name="Shea T."/>
            <person name="Young S."/>
            <person name="Neafsey D."/>
            <person name="Nusbaum C."/>
            <person name="Birren B."/>
        </authorList>
    </citation>
    <scope>NUCLEOTIDE SEQUENCE</scope>
    <source>
        <strain evidence="2">9E7_DIV0242</strain>
    </source>
</reference>
<proteinExistence type="predicted"/>